<dbReference type="AlphaFoldDB" id="A0A0E9QB70"/>
<dbReference type="EMBL" id="GBXM01094563">
    <property type="protein sequence ID" value="JAH14014.1"/>
    <property type="molecule type" value="Transcribed_RNA"/>
</dbReference>
<protein>
    <submittedName>
        <fullName evidence="1">Uncharacterized protein</fullName>
    </submittedName>
</protein>
<evidence type="ECO:0000313" key="1">
    <source>
        <dbReference type="EMBL" id="JAH14014.1"/>
    </source>
</evidence>
<reference evidence="1" key="1">
    <citation type="submission" date="2014-11" db="EMBL/GenBank/DDBJ databases">
        <authorList>
            <person name="Amaro Gonzalez C."/>
        </authorList>
    </citation>
    <scope>NUCLEOTIDE SEQUENCE</scope>
</reference>
<organism evidence="1">
    <name type="scientific">Anguilla anguilla</name>
    <name type="common">European freshwater eel</name>
    <name type="synonym">Muraena anguilla</name>
    <dbReference type="NCBI Taxonomy" id="7936"/>
    <lineage>
        <taxon>Eukaryota</taxon>
        <taxon>Metazoa</taxon>
        <taxon>Chordata</taxon>
        <taxon>Craniata</taxon>
        <taxon>Vertebrata</taxon>
        <taxon>Euteleostomi</taxon>
        <taxon>Actinopterygii</taxon>
        <taxon>Neopterygii</taxon>
        <taxon>Teleostei</taxon>
        <taxon>Anguilliformes</taxon>
        <taxon>Anguillidae</taxon>
        <taxon>Anguilla</taxon>
    </lineage>
</organism>
<sequence>MWNLADKRCHLAVAMEKIPHNYLSDNMSSSVCSFTPKHV</sequence>
<proteinExistence type="predicted"/>
<name>A0A0E9QB70_ANGAN</name>
<reference evidence="1" key="2">
    <citation type="journal article" date="2015" name="Fish Shellfish Immunol.">
        <title>Early steps in the European eel (Anguilla anguilla)-Vibrio vulnificus interaction in the gills: Role of the RtxA13 toxin.</title>
        <authorList>
            <person name="Callol A."/>
            <person name="Pajuelo D."/>
            <person name="Ebbesson L."/>
            <person name="Teles M."/>
            <person name="MacKenzie S."/>
            <person name="Amaro C."/>
        </authorList>
    </citation>
    <scope>NUCLEOTIDE SEQUENCE</scope>
</reference>
<accession>A0A0E9QB70</accession>